<comment type="caution">
    <text evidence="2">The sequence shown here is derived from an EMBL/GenBank/DDBJ whole genome shotgun (WGS) entry which is preliminary data.</text>
</comment>
<dbReference type="Proteomes" id="UP001596978">
    <property type="component" value="Unassembled WGS sequence"/>
</dbReference>
<sequence length="295" mass="32454">MKNFKLALLFLMAGALQGLQAQQQLSYNLAIGDTFTIGQDAHQDMVMDMNGAAHKITNDLGGVYTFEVTEVREDDYLMTFKFDSFYMKSVSNLAGTVMELDTKKEATSDDIMGQLMSGLTNYKMTMVFSRNGEITSIDGADQLIENMVSKANIEDEFTQNLMKEAMAKEFGGTTLVESFSQMSHFYPNGDVSVGDTWKNEYSGSLSAKNTWSLESADNDLIHINGTSSVLMDTDEEALRMKLSGEQNSKITADAKTGLPIEITINTDTTGVSVLKNMGGVEVPTTLKQTVTYKKL</sequence>
<evidence type="ECO:0000313" key="2">
    <source>
        <dbReference type="EMBL" id="MFD0862368.1"/>
    </source>
</evidence>
<evidence type="ECO:0000256" key="1">
    <source>
        <dbReference type="SAM" id="SignalP"/>
    </source>
</evidence>
<gene>
    <name evidence="2" type="ORF">ACFQ1M_09105</name>
</gene>
<organism evidence="2 3">
    <name type="scientific">Sungkyunkwania multivorans</name>
    <dbReference type="NCBI Taxonomy" id="1173618"/>
    <lineage>
        <taxon>Bacteria</taxon>
        <taxon>Pseudomonadati</taxon>
        <taxon>Bacteroidota</taxon>
        <taxon>Flavobacteriia</taxon>
        <taxon>Flavobacteriales</taxon>
        <taxon>Flavobacteriaceae</taxon>
        <taxon>Sungkyunkwania</taxon>
    </lineage>
</organism>
<name>A0ABW3D0K1_9FLAO</name>
<evidence type="ECO:0000313" key="3">
    <source>
        <dbReference type="Proteomes" id="UP001596978"/>
    </source>
</evidence>
<keyword evidence="1" id="KW-0732">Signal</keyword>
<proteinExistence type="predicted"/>
<reference evidence="3" key="1">
    <citation type="journal article" date="2019" name="Int. J. Syst. Evol. Microbiol.">
        <title>The Global Catalogue of Microorganisms (GCM) 10K type strain sequencing project: providing services to taxonomists for standard genome sequencing and annotation.</title>
        <authorList>
            <consortium name="The Broad Institute Genomics Platform"/>
            <consortium name="The Broad Institute Genome Sequencing Center for Infectious Disease"/>
            <person name="Wu L."/>
            <person name="Ma J."/>
        </authorList>
    </citation>
    <scope>NUCLEOTIDE SEQUENCE [LARGE SCALE GENOMIC DNA]</scope>
    <source>
        <strain evidence="3">CCUG 62952</strain>
    </source>
</reference>
<dbReference type="RefSeq" id="WP_386407222.1">
    <property type="nucleotide sequence ID" value="NZ_JBHTJH010000005.1"/>
</dbReference>
<dbReference type="Pfam" id="PF19777">
    <property type="entry name" value="DUF6263"/>
    <property type="match status" value="1"/>
</dbReference>
<dbReference type="InterPro" id="IPR046230">
    <property type="entry name" value="DUF6263"/>
</dbReference>
<keyword evidence="3" id="KW-1185">Reference proteome</keyword>
<feature type="signal peptide" evidence="1">
    <location>
        <begin position="1"/>
        <end position="21"/>
    </location>
</feature>
<feature type="chain" id="PRO_5045732660" evidence="1">
    <location>
        <begin position="22"/>
        <end position="295"/>
    </location>
</feature>
<protein>
    <submittedName>
        <fullName evidence="2">DUF6263 family protein</fullName>
    </submittedName>
</protein>
<accession>A0ABW3D0K1</accession>
<dbReference type="EMBL" id="JBHTJH010000005">
    <property type="protein sequence ID" value="MFD0862368.1"/>
    <property type="molecule type" value="Genomic_DNA"/>
</dbReference>